<keyword evidence="1" id="KW-0472">Membrane</keyword>
<dbReference type="InterPro" id="IPR011989">
    <property type="entry name" value="ARM-like"/>
</dbReference>
<dbReference type="OrthoDB" id="3884680at2"/>
<keyword evidence="1" id="KW-1133">Transmembrane helix</keyword>
<dbReference type="SMART" id="SM00567">
    <property type="entry name" value="EZ_HEAT"/>
    <property type="match status" value="5"/>
</dbReference>
<sequence>MSDALAGSGILGWSVAAVLGLCAALVVVTAVRRLWVEVSTRRRAALEDPVRPLVLTLAADADEDGDALRTLAAVPTATWVAVEPLVVRVLGKVRGEARGVLTGLLESRGAAQRARRDIHRRSAVRRARAAETLGLLGDESSIEVLRERLADRSPDVRRVAVRALGRIGDPSVAPALIGALDGARTVPAQSVIQAVLRLGTRAAPPLLPALHDESETVRAAVAEIFGLLRAVAATQALVASVTEDPSLDVRVRAAKALGAIGHPAGVDALVGVIRSAEHSTLRAAAARGLGELGSERAVRVLIPLLYERVHVVADAAATSLLQLGAPGRTALTTVLSTARPGPVFGRTVTDLHADWGSEEALVALAADVRSVSTAACYAAAALDADRRVQPE</sequence>
<accession>A0A1M7R1D9</accession>
<dbReference type="STRING" id="134849.SAMN05443668_10678"/>
<protein>
    <submittedName>
        <fullName evidence="2">HEAT repeat</fullName>
    </submittedName>
</protein>
<keyword evidence="3" id="KW-1185">Reference proteome</keyword>
<dbReference type="Proteomes" id="UP000184440">
    <property type="component" value="Unassembled WGS sequence"/>
</dbReference>
<dbReference type="InterPro" id="IPR004155">
    <property type="entry name" value="PBS_lyase_HEAT"/>
</dbReference>
<organism evidence="2 3">
    <name type="scientific">Cryptosporangium aurantiacum</name>
    <dbReference type="NCBI Taxonomy" id="134849"/>
    <lineage>
        <taxon>Bacteria</taxon>
        <taxon>Bacillati</taxon>
        <taxon>Actinomycetota</taxon>
        <taxon>Actinomycetes</taxon>
        <taxon>Cryptosporangiales</taxon>
        <taxon>Cryptosporangiaceae</taxon>
        <taxon>Cryptosporangium</taxon>
    </lineage>
</organism>
<evidence type="ECO:0000313" key="3">
    <source>
        <dbReference type="Proteomes" id="UP000184440"/>
    </source>
</evidence>
<dbReference type="AlphaFoldDB" id="A0A1M7R1D9"/>
<dbReference type="RefSeq" id="WP_084741550.1">
    <property type="nucleotide sequence ID" value="NZ_FRCS01000006.1"/>
</dbReference>
<dbReference type="Pfam" id="PF13646">
    <property type="entry name" value="HEAT_2"/>
    <property type="match status" value="2"/>
</dbReference>
<dbReference type="PANTHER" id="PTHR12697:SF38">
    <property type="entry name" value="PBS LYASE HEAT DOMAIN PROTEIN REPEAT-CONTAINING PROTEIN"/>
    <property type="match status" value="1"/>
</dbReference>
<dbReference type="PANTHER" id="PTHR12697">
    <property type="entry name" value="PBS LYASE HEAT-LIKE PROTEIN"/>
    <property type="match status" value="1"/>
</dbReference>
<feature type="transmembrane region" description="Helical" evidence="1">
    <location>
        <begin position="12"/>
        <end position="35"/>
    </location>
</feature>
<dbReference type="InterPro" id="IPR016024">
    <property type="entry name" value="ARM-type_fold"/>
</dbReference>
<gene>
    <name evidence="2" type="ORF">SAMN05443668_10678</name>
</gene>
<dbReference type="GO" id="GO:0016491">
    <property type="term" value="F:oxidoreductase activity"/>
    <property type="evidence" value="ECO:0007669"/>
    <property type="project" value="TreeGrafter"/>
</dbReference>
<proteinExistence type="predicted"/>
<reference evidence="2 3" key="1">
    <citation type="submission" date="2016-11" db="EMBL/GenBank/DDBJ databases">
        <authorList>
            <person name="Jaros S."/>
            <person name="Januszkiewicz K."/>
            <person name="Wedrychowicz H."/>
        </authorList>
    </citation>
    <scope>NUCLEOTIDE SEQUENCE [LARGE SCALE GENOMIC DNA]</scope>
    <source>
        <strain evidence="2 3">DSM 46144</strain>
    </source>
</reference>
<name>A0A1M7R1D9_9ACTN</name>
<dbReference type="EMBL" id="FRCS01000006">
    <property type="protein sequence ID" value="SHN38465.1"/>
    <property type="molecule type" value="Genomic_DNA"/>
</dbReference>
<dbReference type="SUPFAM" id="SSF48371">
    <property type="entry name" value="ARM repeat"/>
    <property type="match status" value="1"/>
</dbReference>
<keyword evidence="1" id="KW-0812">Transmembrane</keyword>
<evidence type="ECO:0000313" key="2">
    <source>
        <dbReference type="EMBL" id="SHN38465.1"/>
    </source>
</evidence>
<evidence type="ECO:0000256" key="1">
    <source>
        <dbReference type="SAM" id="Phobius"/>
    </source>
</evidence>
<dbReference type="Gene3D" id="1.25.10.10">
    <property type="entry name" value="Leucine-rich Repeat Variant"/>
    <property type="match status" value="2"/>
</dbReference>